<dbReference type="Pfam" id="PF04304">
    <property type="entry name" value="DUF454"/>
    <property type="match status" value="1"/>
</dbReference>
<dbReference type="PANTHER" id="PTHR35813">
    <property type="entry name" value="INNER MEMBRANE PROTEIN YBAN"/>
    <property type="match status" value="1"/>
</dbReference>
<dbReference type="GO" id="GO:0005886">
    <property type="term" value="C:plasma membrane"/>
    <property type="evidence" value="ECO:0007669"/>
    <property type="project" value="TreeGrafter"/>
</dbReference>
<evidence type="ECO:0008006" key="5">
    <source>
        <dbReference type="Google" id="ProtNLM"/>
    </source>
</evidence>
<keyword evidence="2" id="KW-1133">Transmembrane helix</keyword>
<keyword evidence="2" id="KW-0472">Membrane</keyword>
<dbReference type="RefSeq" id="WP_183959868.1">
    <property type="nucleotide sequence ID" value="NZ_JACHHP010000001.1"/>
</dbReference>
<dbReference type="Proteomes" id="UP000521199">
    <property type="component" value="Unassembled WGS sequence"/>
</dbReference>
<reference evidence="3 4" key="1">
    <citation type="submission" date="2020-08" db="EMBL/GenBank/DDBJ databases">
        <title>Genomic Encyclopedia of Type Strains, Phase IV (KMG-IV): sequencing the most valuable type-strain genomes for metagenomic binning, comparative biology and taxonomic classification.</title>
        <authorList>
            <person name="Goeker M."/>
        </authorList>
    </citation>
    <scope>NUCLEOTIDE SEQUENCE [LARGE SCALE GENOMIC DNA]</scope>
    <source>
        <strain evidence="3 4">DSM 24163</strain>
    </source>
</reference>
<comment type="caution">
    <text evidence="3">The sequence shown here is derived from an EMBL/GenBank/DDBJ whole genome shotgun (WGS) entry which is preliminary data.</text>
</comment>
<protein>
    <recommendedName>
        <fullName evidence="5">DUF454 domain-containing protein</fullName>
    </recommendedName>
</protein>
<accession>A0A7W8D3N8</accession>
<dbReference type="PANTHER" id="PTHR35813:SF1">
    <property type="entry name" value="INNER MEMBRANE PROTEIN YBAN"/>
    <property type="match status" value="1"/>
</dbReference>
<keyword evidence="2" id="KW-0812">Transmembrane</keyword>
<feature type="region of interest" description="Disordered" evidence="1">
    <location>
        <begin position="1"/>
        <end position="29"/>
    </location>
</feature>
<keyword evidence="4" id="KW-1185">Reference proteome</keyword>
<feature type="transmembrane region" description="Helical" evidence="2">
    <location>
        <begin position="128"/>
        <end position="146"/>
    </location>
</feature>
<evidence type="ECO:0000313" key="4">
    <source>
        <dbReference type="Proteomes" id="UP000521199"/>
    </source>
</evidence>
<proteinExistence type="predicted"/>
<feature type="compositionally biased region" description="Low complexity" evidence="1">
    <location>
        <begin position="1"/>
        <end position="25"/>
    </location>
</feature>
<sequence length="155" mass="16454">MRTDGPTRAASGARAARGGNPAAPATVPQRSRHVRRLPYLLLAWLALALGMIGIVVPGLPTTPFVLLAAWAAARGSSRLHDWLRAHRVFGAMIRDWQAGGAVHRRAKRAATATMALCAALLFATAPGLWMAAAGSAVMLIVGVWLWRRPEPPGRG</sequence>
<dbReference type="InterPro" id="IPR007401">
    <property type="entry name" value="DUF454"/>
</dbReference>
<organism evidence="3 4">
    <name type="scientific">Chiayiivirga flava</name>
    <dbReference type="NCBI Taxonomy" id="659595"/>
    <lineage>
        <taxon>Bacteria</taxon>
        <taxon>Pseudomonadati</taxon>
        <taxon>Pseudomonadota</taxon>
        <taxon>Gammaproteobacteria</taxon>
        <taxon>Lysobacterales</taxon>
        <taxon>Lysobacteraceae</taxon>
        <taxon>Chiayiivirga</taxon>
    </lineage>
</organism>
<dbReference type="AlphaFoldDB" id="A0A7W8D3N8"/>
<dbReference type="EMBL" id="JACHHP010000001">
    <property type="protein sequence ID" value="MBB5207356.1"/>
    <property type="molecule type" value="Genomic_DNA"/>
</dbReference>
<name>A0A7W8D3N8_9GAMM</name>
<evidence type="ECO:0000256" key="1">
    <source>
        <dbReference type="SAM" id="MobiDB-lite"/>
    </source>
</evidence>
<gene>
    <name evidence="3" type="ORF">HNQ52_000872</name>
</gene>
<evidence type="ECO:0000256" key="2">
    <source>
        <dbReference type="SAM" id="Phobius"/>
    </source>
</evidence>
<feature type="transmembrane region" description="Helical" evidence="2">
    <location>
        <begin position="39"/>
        <end position="59"/>
    </location>
</feature>
<evidence type="ECO:0000313" key="3">
    <source>
        <dbReference type="EMBL" id="MBB5207356.1"/>
    </source>
</evidence>